<dbReference type="STRING" id="280699.A0A125YR29"/>
<dbReference type="AlphaFoldDB" id="A0A125YR29"/>
<dbReference type="SMR" id="A0A125YR29"/>
<dbReference type="GO" id="GO:0005771">
    <property type="term" value="C:multivesicular body"/>
    <property type="evidence" value="ECO:0007669"/>
    <property type="project" value="TreeGrafter"/>
</dbReference>
<proteinExistence type="predicted"/>
<keyword evidence="3" id="KW-1185">Reference proteome</keyword>
<sequence>MFWKKKAPPITQEEYQSRLNSRSELVRGKLETIEKELFRCRQQMRTAPKGSAAYRTAEARALLCLKHRKMLENQMGVYTNQTLTMDQVQFANENLRMARESEQQMRVSRKQLAKQLKHTNVDRLEDAAYELADVLQDTDEVQEVLGRSYHVDAEFDDVELLAELDSLESEMAQDQMMRTEKGSVPVYLQDHEEPVEESSRNAPWLGESKWSPEMELATRAPPVPRDPLPRSTVAGEAASGRSHAPQANEDELASLRRSMAV</sequence>
<gene>
    <name evidence="2" type="ORF">CYME_CML153C</name>
</gene>
<name>A0A125YR29_CYAM1</name>
<dbReference type="Pfam" id="PF03357">
    <property type="entry name" value="Snf7"/>
    <property type="match status" value="1"/>
</dbReference>
<dbReference type="Proteomes" id="UP000007014">
    <property type="component" value="Chromosome 12"/>
</dbReference>
<dbReference type="RefSeq" id="XP_005536794.1">
    <property type="nucleotide sequence ID" value="XM_005536737.1"/>
</dbReference>
<reference evidence="2 3" key="1">
    <citation type="journal article" date="2004" name="Nature">
        <title>Genome sequence of the ultrasmall unicellular red alga Cyanidioschyzon merolae 10D.</title>
        <authorList>
            <person name="Matsuzaki M."/>
            <person name="Misumi O."/>
            <person name="Shin-i T."/>
            <person name="Maruyama S."/>
            <person name="Takahara M."/>
            <person name="Miyagishima S."/>
            <person name="Mori T."/>
            <person name="Nishida K."/>
            <person name="Yagisawa F."/>
            <person name="Nishida K."/>
            <person name="Yoshida Y."/>
            <person name="Nishimura Y."/>
            <person name="Nakao S."/>
            <person name="Kobayashi T."/>
            <person name="Momoyama Y."/>
            <person name="Higashiyama T."/>
            <person name="Minoda A."/>
            <person name="Sano M."/>
            <person name="Nomoto H."/>
            <person name="Oishi K."/>
            <person name="Hayashi H."/>
            <person name="Ohta F."/>
            <person name="Nishizaka S."/>
            <person name="Haga S."/>
            <person name="Miura S."/>
            <person name="Morishita T."/>
            <person name="Kabeya Y."/>
            <person name="Terasawa K."/>
            <person name="Suzuki Y."/>
            <person name="Ishii Y."/>
            <person name="Asakawa S."/>
            <person name="Takano H."/>
            <person name="Ohta N."/>
            <person name="Kuroiwa H."/>
            <person name="Tanaka K."/>
            <person name="Shimizu N."/>
            <person name="Sugano S."/>
            <person name="Sato N."/>
            <person name="Nozaki H."/>
            <person name="Ogasawara N."/>
            <person name="Kohara Y."/>
            <person name="Kuroiwa T."/>
        </authorList>
    </citation>
    <scope>NUCLEOTIDE SEQUENCE [LARGE SCALE GENOMIC DNA]</scope>
    <source>
        <strain evidence="2 3">10D</strain>
    </source>
</reference>
<evidence type="ECO:0000256" key="1">
    <source>
        <dbReference type="SAM" id="MobiDB-lite"/>
    </source>
</evidence>
<dbReference type="eggNOG" id="KOG1655">
    <property type="taxonomic scope" value="Eukaryota"/>
</dbReference>
<accession>A0A125YR29</accession>
<dbReference type="PANTHER" id="PTHR22761">
    <property type="entry name" value="CHARGED MULTIVESICULAR BODY PROTEIN"/>
    <property type="match status" value="1"/>
</dbReference>
<dbReference type="OrthoDB" id="3973241at2759"/>
<dbReference type="Gramene" id="CML153CT">
    <property type="protein sequence ID" value="CML153CT"/>
    <property type="gene ID" value="CML153C"/>
</dbReference>
<protein>
    <submittedName>
        <fullName evidence="2">Uncharacterized protein</fullName>
    </submittedName>
</protein>
<dbReference type="GO" id="GO:0032511">
    <property type="term" value="P:late endosome to vacuole transport via multivesicular body sorting pathway"/>
    <property type="evidence" value="ECO:0007669"/>
    <property type="project" value="TreeGrafter"/>
</dbReference>
<dbReference type="OMA" id="GVKQMQK"/>
<dbReference type="InterPro" id="IPR005024">
    <property type="entry name" value="Snf7_fam"/>
</dbReference>
<evidence type="ECO:0000313" key="2">
    <source>
        <dbReference type="EMBL" id="BAM80758.1"/>
    </source>
</evidence>
<evidence type="ECO:0000313" key="3">
    <source>
        <dbReference type="Proteomes" id="UP000007014"/>
    </source>
</evidence>
<dbReference type="GO" id="GO:0006900">
    <property type="term" value="P:vesicle budding from membrane"/>
    <property type="evidence" value="ECO:0007669"/>
    <property type="project" value="TreeGrafter"/>
</dbReference>
<organism evidence="2 3">
    <name type="scientific">Cyanidioschyzon merolae (strain NIES-3377 / 10D)</name>
    <name type="common">Unicellular red alga</name>
    <dbReference type="NCBI Taxonomy" id="280699"/>
    <lineage>
        <taxon>Eukaryota</taxon>
        <taxon>Rhodophyta</taxon>
        <taxon>Bangiophyceae</taxon>
        <taxon>Cyanidiales</taxon>
        <taxon>Cyanidiaceae</taxon>
        <taxon>Cyanidioschyzon</taxon>
    </lineage>
</organism>
<dbReference type="GeneID" id="16994598"/>
<dbReference type="EMBL" id="AP006494">
    <property type="protein sequence ID" value="BAM80758.1"/>
    <property type="molecule type" value="Genomic_DNA"/>
</dbReference>
<feature type="region of interest" description="Disordered" evidence="1">
    <location>
        <begin position="191"/>
        <end position="261"/>
    </location>
</feature>
<reference evidence="2 3" key="2">
    <citation type="journal article" date="2007" name="BMC Biol.">
        <title>A 100%-complete sequence reveals unusually simple genomic features in the hot-spring red alga Cyanidioschyzon merolae.</title>
        <authorList>
            <person name="Nozaki H."/>
            <person name="Takano H."/>
            <person name="Misumi O."/>
            <person name="Terasawa K."/>
            <person name="Matsuzaki M."/>
            <person name="Maruyama S."/>
            <person name="Nishida K."/>
            <person name="Yagisawa F."/>
            <person name="Yoshida Y."/>
            <person name="Fujiwara T."/>
            <person name="Takio S."/>
            <person name="Tamura K."/>
            <person name="Chung S.J."/>
            <person name="Nakamura S."/>
            <person name="Kuroiwa H."/>
            <person name="Tanaka K."/>
            <person name="Sato N."/>
            <person name="Kuroiwa T."/>
        </authorList>
    </citation>
    <scope>NUCLEOTIDE SEQUENCE [LARGE SCALE GENOMIC DNA]</scope>
    <source>
        <strain evidence="2 3">10D</strain>
    </source>
</reference>
<dbReference type="KEGG" id="cme:CYME_CML153C"/>
<dbReference type="Gene3D" id="6.10.250.1710">
    <property type="match status" value="1"/>
</dbReference>